<name>A0A1S2Q142_9ACTN</name>
<gene>
    <name evidence="1" type="ORF">BIV23_27785</name>
</gene>
<evidence type="ECO:0000313" key="1">
    <source>
        <dbReference type="EMBL" id="OIJ99831.1"/>
    </source>
</evidence>
<dbReference type="AlphaFoldDB" id="A0A1S2Q142"/>
<sequence>MQVLAQWKLAGAPVEGVPAGLAASCARVGHDLLAEPVRLPGLRWWAGREGTLPGILVGLRTDEGTRFGSRVVPDDDVPAMTVGLAEAVQDHLAGYEFIQWPSCPGHRHPMRPSVEPDNAWWTCPASRRKVSVIGQLPPA</sequence>
<protein>
    <submittedName>
        <fullName evidence="1">Uncharacterized protein</fullName>
    </submittedName>
</protein>
<organism evidence="1 2">
    <name type="scientific">Streptomyces monashensis</name>
    <dbReference type="NCBI Taxonomy" id="1678012"/>
    <lineage>
        <taxon>Bacteria</taxon>
        <taxon>Bacillati</taxon>
        <taxon>Actinomycetota</taxon>
        <taxon>Actinomycetes</taxon>
        <taxon>Kitasatosporales</taxon>
        <taxon>Streptomycetaceae</taxon>
        <taxon>Streptomyces</taxon>
    </lineage>
</organism>
<reference evidence="1 2" key="1">
    <citation type="submission" date="2016-10" db="EMBL/GenBank/DDBJ databases">
        <title>Genome sequence of Streptomyces sp. MUSC 1.</title>
        <authorList>
            <person name="Lee L.-H."/>
            <person name="Ser H.-L."/>
            <person name="Law J.W.-F."/>
        </authorList>
    </citation>
    <scope>NUCLEOTIDE SEQUENCE [LARGE SCALE GENOMIC DNA]</scope>
    <source>
        <strain evidence="1 2">MUSC 1</strain>
    </source>
</reference>
<evidence type="ECO:0000313" key="2">
    <source>
        <dbReference type="Proteomes" id="UP000179642"/>
    </source>
</evidence>
<comment type="caution">
    <text evidence="1">The sequence shown here is derived from an EMBL/GenBank/DDBJ whole genome shotgun (WGS) entry which is preliminary data.</text>
</comment>
<proteinExistence type="predicted"/>
<dbReference type="RefSeq" id="WP_071383715.1">
    <property type="nucleotide sequence ID" value="NZ_MLYO01000049.1"/>
</dbReference>
<dbReference type="OrthoDB" id="4483864at2"/>
<accession>A0A1S2Q142</accession>
<dbReference type="EMBL" id="MLYO01000049">
    <property type="protein sequence ID" value="OIJ99831.1"/>
    <property type="molecule type" value="Genomic_DNA"/>
</dbReference>
<keyword evidence="2" id="KW-1185">Reference proteome</keyword>
<dbReference type="Proteomes" id="UP000179642">
    <property type="component" value="Unassembled WGS sequence"/>
</dbReference>